<dbReference type="GO" id="GO:0006508">
    <property type="term" value="P:proteolysis"/>
    <property type="evidence" value="ECO:0007669"/>
    <property type="project" value="UniProtKB-KW"/>
</dbReference>
<organism evidence="16 17">
    <name type="scientific">Ornithorhynchus anatinus</name>
    <name type="common">Duckbill platypus</name>
    <dbReference type="NCBI Taxonomy" id="9258"/>
    <lineage>
        <taxon>Eukaryota</taxon>
        <taxon>Metazoa</taxon>
        <taxon>Chordata</taxon>
        <taxon>Craniata</taxon>
        <taxon>Vertebrata</taxon>
        <taxon>Euteleostomi</taxon>
        <taxon>Mammalia</taxon>
        <taxon>Monotremata</taxon>
        <taxon>Ornithorhynchidae</taxon>
        <taxon>Ornithorhynchus</taxon>
    </lineage>
</organism>
<evidence type="ECO:0000256" key="13">
    <source>
        <dbReference type="ARBA" id="ARBA00079021"/>
    </source>
</evidence>
<dbReference type="OMA" id="EFIFLEI"/>
<evidence type="ECO:0000256" key="6">
    <source>
        <dbReference type="ARBA" id="ARBA00022670"/>
    </source>
</evidence>
<evidence type="ECO:0000256" key="4">
    <source>
        <dbReference type="ARBA" id="ARBA00022553"/>
    </source>
</evidence>
<dbReference type="PROSITE" id="PS50600">
    <property type="entry name" value="ULP_PROTEASE"/>
    <property type="match status" value="1"/>
</dbReference>
<keyword evidence="8" id="KW-0378">Hydrolase</keyword>
<gene>
    <name evidence="16" type="primary">SENP7</name>
</gene>
<evidence type="ECO:0000256" key="11">
    <source>
        <dbReference type="ARBA" id="ARBA00073896"/>
    </source>
</evidence>
<dbReference type="RefSeq" id="XP_007655526.1">
    <property type="nucleotide sequence ID" value="XM_007657336.3"/>
</dbReference>
<proteinExistence type="inferred from homology"/>
<feature type="region of interest" description="Disordered" evidence="14">
    <location>
        <begin position="185"/>
        <end position="226"/>
    </location>
</feature>
<sequence>MEGKRKKSSSSSLREYRIPKKKPNGESEDVQPQSPLTRLRSWDHVFQGWQKEVRNKNSSTPWRRKRDFSGCVFPSERSPDRRQPKVILRNVLRTELGRQYIKTLPRTDANLSDADKLQSELLPSSSVDRLERDHKLNPLHQNLNLSERQPRIVLTNILRTEVGRKCIKTLPIAEANLADTTNLQSDQLSSSPVDNLETCQKLSSPHQSPFLSKRRAQRQNIPSDSLAEPAELLKEKSGNEDTCLVQECDLQLKGVKDYEPQKGSENQDEAALSLTLEKKKTPSSHFIAGVNAATLEKSILETKEQENDSTASSGFSDPGENVHGHEPALLQEYTPQPAEADFTQPSSLESLELALNSARKSYYDCFATSPFRKQNWVPSDGEGVSRPVESTGQLNTKGRLCLRKLPTKPGEGKQLLVSVEPIVVSSDEEGSAEQRSSEIVNLQPEKDHQDVKSETERLSESPLPEPPPQDVTVCKLGQISPGLSSKSPDEDNTLSEVSANVVEPILEIEFSSIYIGKIKGMSNGCVKVTTKTVHIPFQVDPNKTVSLSVDTIHLKKFGFWKTVDDAHCKKINAVIFLWATSDYVEEVETQLGCRVLSQPLKSNEFIFLELKKPISETEEVKLNEVMAEVSKKNRSIDLSEPLLWSEALPLIQDFPLEECSFLHHLYSSFQPQQEEDGALRTTQPLPQVSTTSATKPNYTLLQKQHSGLYSLSMTSKSDDDEWIEVKNTGPIQKLIVYPPPPTKGGLGVTNEDLECLEDGEFLNDVIIDFYLKYLLLEKAPEKLVERCHIFSSFFYKCLTRQEKSSTVENLQLSLAQRRHKRVRTWTRHINIFNKDYIFVPVNEESHWYLAVICFPWLEEAVFEECPKQPSQQLQQDCLKIDHTHCSTSQLSTDSEDTQSTMKNKSEAKTHCKRPCILILDSLKASSVQNTVHILREYLEVEWEVKWKTHREFNKSTMVDFCPKVPKQDNSSDCGLYLLQYVESFFKDPVVNFELPMHLERWFPRQVVRNKREEIRELILKLRFQQQKGSGS</sequence>
<feature type="compositionally biased region" description="Basic and acidic residues" evidence="14">
    <location>
        <begin position="444"/>
        <end position="459"/>
    </location>
</feature>
<dbReference type="Gene3D" id="3.30.310.130">
    <property type="entry name" value="Ubiquitin-related"/>
    <property type="match status" value="1"/>
</dbReference>
<dbReference type="Pfam" id="PF02902">
    <property type="entry name" value="Peptidase_C48"/>
    <property type="match status" value="1"/>
</dbReference>
<dbReference type="InterPro" id="IPR051947">
    <property type="entry name" value="Sentrin-specific_protease"/>
</dbReference>
<dbReference type="FunFam" id="1.10.418.20:FF:000001">
    <property type="entry name" value="sentrin-specific protease 6 isoform X1"/>
    <property type="match status" value="1"/>
</dbReference>
<comment type="similarity">
    <text evidence="2">Belongs to the peptidase C48 family.</text>
</comment>
<evidence type="ECO:0000313" key="16">
    <source>
        <dbReference type="Ensembl" id="ENSOANP00000011962.2"/>
    </source>
</evidence>
<reference evidence="16" key="3">
    <citation type="submission" date="2025-09" db="UniProtKB">
        <authorList>
            <consortium name="Ensembl"/>
        </authorList>
    </citation>
    <scope>IDENTIFICATION</scope>
    <source>
        <strain evidence="16">Glennie</strain>
    </source>
</reference>
<protein>
    <recommendedName>
        <fullName evidence="11">Sentrin-specific protease 7</fullName>
    </recommendedName>
    <alternativeName>
        <fullName evidence="13">SUMO-1-specific protease 2</fullName>
    </alternativeName>
    <alternativeName>
        <fullName evidence="12">Sentrin/SUMO-specific protease SENP7</fullName>
    </alternativeName>
</protein>
<dbReference type="GO" id="GO:0045087">
    <property type="term" value="P:innate immune response"/>
    <property type="evidence" value="ECO:0007669"/>
    <property type="project" value="UniProtKB-KW"/>
</dbReference>
<evidence type="ECO:0000256" key="3">
    <source>
        <dbReference type="ARBA" id="ARBA00022490"/>
    </source>
</evidence>
<accession>F6PP50</accession>
<comment type="function">
    <text evidence="10">Protease that acts as a positive regulator of the cGAS-STING pathway by catalyzing desumoylation of CGAS. Desumoylation of CGAS promotes DNA-binding activity of CGAS, subsequent oligomerization and activation. Deconjugates SUMO2 and SUMO3 from targeted proteins, but not SUMO1. Catalyzes the deconjugation of poly-SUMO2 and poly-SUMO3 chains. Has very low efficiency in processing full-length SUMO proteins to their mature forms.</text>
</comment>
<dbReference type="OrthoDB" id="442460at2759"/>
<dbReference type="GO" id="GO:0005634">
    <property type="term" value="C:nucleus"/>
    <property type="evidence" value="ECO:0000318"/>
    <property type="project" value="GO_Central"/>
</dbReference>
<keyword evidence="5" id="KW-0399">Innate immunity</keyword>
<feature type="domain" description="Ubiquitin-like protease family profile" evidence="15">
    <location>
        <begin position="746"/>
        <end position="984"/>
    </location>
</feature>
<dbReference type="FunCoup" id="F6PP50">
    <property type="interactions" value="3301"/>
</dbReference>
<feature type="region of interest" description="Disordered" evidence="14">
    <location>
        <begin position="302"/>
        <end position="325"/>
    </location>
</feature>
<evidence type="ECO:0000256" key="12">
    <source>
        <dbReference type="ARBA" id="ARBA00077362"/>
    </source>
</evidence>
<keyword evidence="4" id="KW-0597">Phosphoprotein</keyword>
<dbReference type="HOGENOM" id="CLU_011967_0_0_1"/>
<evidence type="ECO:0000256" key="7">
    <source>
        <dbReference type="ARBA" id="ARBA00022786"/>
    </source>
</evidence>
<dbReference type="InterPro" id="IPR003653">
    <property type="entry name" value="Peptidase_C48_C"/>
</dbReference>
<dbReference type="PANTHER" id="PTHR46896">
    <property type="entry name" value="SENTRIN-SPECIFIC PROTEASE"/>
    <property type="match status" value="1"/>
</dbReference>
<evidence type="ECO:0000256" key="2">
    <source>
        <dbReference type="ARBA" id="ARBA00005234"/>
    </source>
</evidence>
<feature type="region of interest" description="Disordered" evidence="14">
    <location>
        <begin position="1"/>
        <end position="36"/>
    </location>
</feature>
<keyword evidence="3" id="KW-0963">Cytoplasm</keyword>
<dbReference type="CTD" id="57337"/>
<evidence type="ECO:0000256" key="10">
    <source>
        <dbReference type="ARBA" id="ARBA00057377"/>
    </source>
</evidence>
<evidence type="ECO:0000256" key="8">
    <source>
        <dbReference type="ARBA" id="ARBA00022801"/>
    </source>
</evidence>
<keyword evidence="9" id="KW-0391">Immunity</keyword>
<dbReference type="Gene3D" id="1.10.418.20">
    <property type="match status" value="1"/>
</dbReference>
<dbReference type="InParanoid" id="F6PP50"/>
<evidence type="ECO:0000256" key="1">
    <source>
        <dbReference type="ARBA" id="ARBA00004496"/>
    </source>
</evidence>
<dbReference type="GeneTree" id="ENSGT00940000157308"/>
<keyword evidence="6" id="KW-0645">Protease</keyword>
<reference evidence="16 17" key="1">
    <citation type="journal article" date="2008" name="Nature">
        <title>Genome analysis of the platypus reveals unique signatures of evolution.</title>
        <authorList>
            <person name="Warren W.C."/>
            <person name="Hillier L.W."/>
            <person name="Marshall Graves J.A."/>
            <person name="Birney E."/>
            <person name="Ponting C.P."/>
            <person name="Grutzner F."/>
            <person name="Belov K."/>
            <person name="Miller W."/>
            <person name="Clarke L."/>
            <person name="Chinwalla A.T."/>
            <person name="Yang S.P."/>
            <person name="Heger A."/>
            <person name="Locke D.P."/>
            <person name="Miethke P."/>
            <person name="Waters P.D."/>
            <person name="Veyrunes F."/>
            <person name="Fulton L."/>
            <person name="Fulton B."/>
            <person name="Graves T."/>
            <person name="Wallis J."/>
            <person name="Puente X.S."/>
            <person name="Lopez-Otin C."/>
            <person name="Ordonez G.R."/>
            <person name="Eichler E.E."/>
            <person name="Chen L."/>
            <person name="Cheng Z."/>
            <person name="Deakin J.E."/>
            <person name="Alsop A."/>
            <person name="Thompson K."/>
            <person name="Kirby P."/>
            <person name="Papenfuss A.T."/>
            <person name="Wakefield M.J."/>
            <person name="Olender T."/>
            <person name="Lancet D."/>
            <person name="Huttley G.A."/>
            <person name="Smit A.F."/>
            <person name="Pask A."/>
            <person name="Temple-Smith P."/>
            <person name="Batzer M.A."/>
            <person name="Walker J.A."/>
            <person name="Konkel M.K."/>
            <person name="Harris R.S."/>
            <person name="Whittington C.M."/>
            <person name="Wong E.S."/>
            <person name="Gemmell N.J."/>
            <person name="Buschiazzo E."/>
            <person name="Vargas Jentzsch I.M."/>
            <person name="Merkel A."/>
            <person name="Schmitz J."/>
            <person name="Zemann A."/>
            <person name="Churakov G."/>
            <person name="Kriegs J.O."/>
            <person name="Brosius J."/>
            <person name="Murchison E.P."/>
            <person name="Sachidanandam R."/>
            <person name="Smith C."/>
            <person name="Hannon G.J."/>
            <person name="Tsend-Ayush E."/>
            <person name="McMillan D."/>
            <person name="Attenborough R."/>
            <person name="Rens W."/>
            <person name="Ferguson-Smith M."/>
            <person name="Lefevre C.M."/>
            <person name="Sharp J.A."/>
            <person name="Nicholas K.R."/>
            <person name="Ray D.A."/>
            <person name="Kube M."/>
            <person name="Reinhardt R."/>
            <person name="Pringle T.H."/>
            <person name="Taylor J."/>
            <person name="Jones R.C."/>
            <person name="Nixon B."/>
            <person name="Dacheux J.L."/>
            <person name="Niwa H."/>
            <person name="Sekita Y."/>
            <person name="Huang X."/>
            <person name="Stark A."/>
            <person name="Kheradpour P."/>
            <person name="Kellis M."/>
            <person name="Flicek P."/>
            <person name="Chen Y."/>
            <person name="Webber C."/>
            <person name="Hardison R."/>
            <person name="Nelson J."/>
            <person name="Hallsworth-Pepin K."/>
            <person name="Delehaunty K."/>
            <person name="Markovic C."/>
            <person name="Minx P."/>
            <person name="Feng Y."/>
            <person name="Kremitzki C."/>
            <person name="Mitreva M."/>
            <person name="Glasscock J."/>
            <person name="Wylie T."/>
            <person name="Wohldmann P."/>
            <person name="Thiru P."/>
            <person name="Nhan M.N."/>
            <person name="Pohl C.S."/>
            <person name="Smith S.M."/>
            <person name="Hou S."/>
            <person name="Nefedov M."/>
            <person name="de Jong P.J."/>
            <person name="Renfree M.B."/>
            <person name="Mardis E.R."/>
            <person name="Wilson R.K."/>
        </authorList>
    </citation>
    <scope>NUCLEOTIDE SEQUENCE [LARGE SCALE GENOMIC DNA]</scope>
    <source>
        <strain evidence="16 17">Glennie</strain>
    </source>
</reference>
<dbReference type="SUPFAM" id="SSF54001">
    <property type="entry name" value="Cysteine proteinases"/>
    <property type="match status" value="1"/>
</dbReference>
<keyword evidence="17" id="KW-1185">Reference proteome</keyword>
<dbReference type="GO" id="GO:0005737">
    <property type="term" value="C:cytoplasm"/>
    <property type="evidence" value="ECO:0000318"/>
    <property type="project" value="GO_Central"/>
</dbReference>
<dbReference type="Ensembl" id="ENSOANT00000011964.2">
    <property type="protein sequence ID" value="ENSOANP00000011962.2"/>
    <property type="gene ID" value="ENSOANG00000007510.3"/>
</dbReference>
<feature type="compositionally biased region" description="Polar residues" evidence="14">
    <location>
        <begin position="185"/>
        <end position="210"/>
    </location>
</feature>
<evidence type="ECO:0000259" key="15">
    <source>
        <dbReference type="PROSITE" id="PS50600"/>
    </source>
</evidence>
<dbReference type="FunFam" id="3.30.310.130:FF:000001">
    <property type="entry name" value="sentrin-specific protease 6 isoform X1"/>
    <property type="match status" value="1"/>
</dbReference>
<evidence type="ECO:0000256" key="9">
    <source>
        <dbReference type="ARBA" id="ARBA00022859"/>
    </source>
</evidence>
<dbReference type="InterPro" id="IPR038765">
    <property type="entry name" value="Papain-like_cys_pep_sf"/>
</dbReference>
<dbReference type="PANTHER" id="PTHR46896:SF2">
    <property type="entry name" value="SENTRIN-SPECIFIC PROTEASE 7"/>
    <property type="match status" value="1"/>
</dbReference>
<dbReference type="FunFam" id="1.10.418.20:FF:000004">
    <property type="entry name" value="sentrin-specific protease 7 isoform X1"/>
    <property type="match status" value="1"/>
</dbReference>
<dbReference type="GO" id="GO:0016926">
    <property type="term" value="P:protein desumoylation"/>
    <property type="evidence" value="ECO:0000318"/>
    <property type="project" value="GO_Central"/>
</dbReference>
<dbReference type="KEGG" id="oaa:100089576"/>
<dbReference type="GeneID" id="100089576"/>
<dbReference type="STRING" id="9258.ENSOANP00000011962"/>
<dbReference type="Bgee" id="ENSOANG00000007510">
    <property type="expression patterns" value="Expressed in fibroblast and 8 other cell types or tissues"/>
</dbReference>
<keyword evidence="7" id="KW-0833">Ubl conjugation pathway</keyword>
<evidence type="ECO:0000256" key="14">
    <source>
        <dbReference type="SAM" id="MobiDB-lite"/>
    </source>
</evidence>
<evidence type="ECO:0000256" key="5">
    <source>
        <dbReference type="ARBA" id="ARBA00022588"/>
    </source>
</evidence>
<comment type="subcellular location">
    <subcellularLocation>
        <location evidence="1">Cytoplasm</location>
    </subcellularLocation>
</comment>
<name>F6PP50_ORNAN</name>
<dbReference type="eggNOG" id="KOG0779">
    <property type="taxonomic scope" value="Eukaryota"/>
</dbReference>
<dbReference type="AlphaFoldDB" id="F6PP50"/>
<dbReference type="Proteomes" id="UP000002279">
    <property type="component" value="Chromosome 17"/>
</dbReference>
<feature type="region of interest" description="Disordered" evidence="14">
    <location>
        <begin position="426"/>
        <end position="471"/>
    </location>
</feature>
<evidence type="ECO:0000313" key="17">
    <source>
        <dbReference type="Proteomes" id="UP000002279"/>
    </source>
</evidence>
<reference evidence="16" key="2">
    <citation type="submission" date="2025-08" db="UniProtKB">
        <authorList>
            <consortium name="Ensembl"/>
        </authorList>
    </citation>
    <scope>IDENTIFICATION</scope>
    <source>
        <strain evidence="16">Glennie</strain>
    </source>
</reference>
<dbReference type="GO" id="GO:0070139">
    <property type="term" value="F:SUMO-specific endopeptidase activity"/>
    <property type="evidence" value="ECO:0000318"/>
    <property type="project" value="GO_Central"/>
</dbReference>